<proteinExistence type="predicted"/>
<sequence>MWVLDQRFEPQARDQSHAAWLRAVERSGNWATPDQQ</sequence>
<dbReference type="EMBL" id="CAEZUZ010000069">
    <property type="protein sequence ID" value="CAB4615423.1"/>
    <property type="molecule type" value="Genomic_DNA"/>
</dbReference>
<reference evidence="1" key="1">
    <citation type="submission" date="2020-05" db="EMBL/GenBank/DDBJ databases">
        <authorList>
            <person name="Chiriac C."/>
            <person name="Salcher M."/>
            <person name="Ghai R."/>
            <person name="Kavagutti S V."/>
        </authorList>
    </citation>
    <scope>NUCLEOTIDE SEQUENCE</scope>
</reference>
<dbReference type="AlphaFoldDB" id="A0A6J6HS87"/>
<accession>A0A6J6HS87</accession>
<organism evidence="1">
    <name type="scientific">freshwater metagenome</name>
    <dbReference type="NCBI Taxonomy" id="449393"/>
    <lineage>
        <taxon>unclassified sequences</taxon>
        <taxon>metagenomes</taxon>
        <taxon>ecological metagenomes</taxon>
    </lineage>
</organism>
<protein>
    <submittedName>
        <fullName evidence="1">Unannotated protein</fullName>
    </submittedName>
</protein>
<name>A0A6J6HS87_9ZZZZ</name>
<evidence type="ECO:0000313" key="1">
    <source>
        <dbReference type="EMBL" id="CAB4615423.1"/>
    </source>
</evidence>
<gene>
    <name evidence="1" type="ORF">UFOPK1889_00537</name>
</gene>